<evidence type="ECO:0000313" key="3">
    <source>
        <dbReference type="EMBL" id="MBE1513284.1"/>
    </source>
</evidence>
<dbReference type="EMBL" id="JADBEE010000001">
    <property type="protein sequence ID" value="MBE1513284.1"/>
    <property type="molecule type" value="Genomic_DNA"/>
</dbReference>
<gene>
    <name evidence="3" type="ORF">H4W26_000039</name>
</gene>
<dbReference type="InterPro" id="IPR029058">
    <property type="entry name" value="AB_hydrolase_fold"/>
</dbReference>
<dbReference type="RefSeq" id="WP_192590200.1">
    <property type="nucleotide sequence ID" value="NZ_JADBEE010000001.1"/>
</dbReference>
<accession>A0ABR9J336</accession>
<organism evidence="3 4">
    <name type="scientific">Nesterenkonia halotolerans</name>
    <dbReference type="NCBI Taxonomy" id="225325"/>
    <lineage>
        <taxon>Bacteria</taxon>
        <taxon>Bacillati</taxon>
        <taxon>Actinomycetota</taxon>
        <taxon>Actinomycetes</taxon>
        <taxon>Micrococcales</taxon>
        <taxon>Micrococcaceae</taxon>
        <taxon>Nesterenkonia</taxon>
    </lineage>
</organism>
<sequence length="298" mass="31837">MPMPQWLADGLARLLQKAPGPSRLPAEVAFAEIPAVTEEITVPTRHGELCATSYSPPGGAAGRGVYVNFHGGGFVMRHPEQDDPLCRFIAHHAQVTVLNVDYIPSPQSRFPGPVEQAYDVVAWAASAQRPWEGARVAVGGQSAGGALAAGAARLALERGAPHIDVQVLMYPALDLTIPSARKWSPGQEKFLVRMGPVFNKAYCPNVALRHDRLASPAGASDSEDLTGIAPALIVSAEKDILRDEAARYAARLRDAGALIDHVDLAGVGHAFNMLGAQREVVLPVYQRIAESVRRAQQV</sequence>
<dbReference type="PANTHER" id="PTHR48081:SF8">
    <property type="entry name" value="ALPHA_BETA HYDROLASE FOLD-3 DOMAIN-CONTAINING PROTEIN-RELATED"/>
    <property type="match status" value="1"/>
</dbReference>
<evidence type="ECO:0000259" key="2">
    <source>
        <dbReference type="Pfam" id="PF07859"/>
    </source>
</evidence>
<keyword evidence="1" id="KW-0378">Hydrolase</keyword>
<dbReference type="InterPro" id="IPR050300">
    <property type="entry name" value="GDXG_lipolytic_enzyme"/>
</dbReference>
<dbReference type="Gene3D" id="3.40.50.1820">
    <property type="entry name" value="alpha/beta hydrolase"/>
    <property type="match status" value="1"/>
</dbReference>
<protein>
    <submittedName>
        <fullName evidence="3">Acetyl esterase/lipase</fullName>
    </submittedName>
</protein>
<keyword evidence="4" id="KW-1185">Reference proteome</keyword>
<evidence type="ECO:0000313" key="4">
    <source>
        <dbReference type="Proteomes" id="UP000636579"/>
    </source>
</evidence>
<reference evidence="3 4" key="1">
    <citation type="submission" date="2020-10" db="EMBL/GenBank/DDBJ databases">
        <title>Sequencing the genomes of 1000 actinobacteria strains.</title>
        <authorList>
            <person name="Klenk H.-P."/>
        </authorList>
    </citation>
    <scope>NUCLEOTIDE SEQUENCE [LARGE SCALE GENOMIC DNA]</scope>
    <source>
        <strain evidence="3 4">DSM 15474</strain>
    </source>
</reference>
<name>A0ABR9J336_9MICC</name>
<dbReference type="SUPFAM" id="SSF53474">
    <property type="entry name" value="alpha/beta-Hydrolases"/>
    <property type="match status" value="1"/>
</dbReference>
<dbReference type="PANTHER" id="PTHR48081">
    <property type="entry name" value="AB HYDROLASE SUPERFAMILY PROTEIN C4A8.06C"/>
    <property type="match status" value="1"/>
</dbReference>
<dbReference type="Pfam" id="PF07859">
    <property type="entry name" value="Abhydrolase_3"/>
    <property type="match status" value="1"/>
</dbReference>
<dbReference type="InterPro" id="IPR013094">
    <property type="entry name" value="AB_hydrolase_3"/>
</dbReference>
<comment type="caution">
    <text evidence="3">The sequence shown here is derived from an EMBL/GenBank/DDBJ whole genome shotgun (WGS) entry which is preliminary data.</text>
</comment>
<proteinExistence type="predicted"/>
<evidence type="ECO:0000256" key="1">
    <source>
        <dbReference type="ARBA" id="ARBA00022801"/>
    </source>
</evidence>
<feature type="domain" description="Alpha/beta hydrolase fold-3" evidence="2">
    <location>
        <begin position="67"/>
        <end position="272"/>
    </location>
</feature>
<dbReference type="Proteomes" id="UP000636579">
    <property type="component" value="Unassembled WGS sequence"/>
</dbReference>